<organism evidence="1 2">
    <name type="scientific">Amycolatopsis vastitatis</name>
    <dbReference type="NCBI Taxonomy" id="1905142"/>
    <lineage>
        <taxon>Bacteria</taxon>
        <taxon>Bacillati</taxon>
        <taxon>Actinomycetota</taxon>
        <taxon>Actinomycetes</taxon>
        <taxon>Pseudonocardiales</taxon>
        <taxon>Pseudonocardiaceae</taxon>
        <taxon>Amycolatopsis</taxon>
    </lineage>
</organism>
<reference evidence="2" key="1">
    <citation type="submission" date="2017-07" db="EMBL/GenBank/DDBJ databases">
        <title>Comparative genome mining reveals phylogenetic distribution patterns of secondary metabolites in Amycolatopsis.</title>
        <authorList>
            <person name="Adamek M."/>
            <person name="Alanjary M."/>
            <person name="Sales-Ortells H."/>
            <person name="Goodfellow M."/>
            <person name="Bull A.T."/>
            <person name="Kalinowski J."/>
            <person name="Ziemert N."/>
        </authorList>
    </citation>
    <scope>NUCLEOTIDE SEQUENCE [LARGE SCALE GENOMIC DNA]</scope>
    <source>
        <strain evidence="2">H5</strain>
    </source>
</reference>
<protein>
    <submittedName>
        <fullName evidence="1">Uncharacterized protein</fullName>
    </submittedName>
</protein>
<keyword evidence="2" id="KW-1185">Reference proteome</keyword>
<sequence length="115" mass="11874">MPEPVLVSVAAAVAGKAVVGLYHLIKAKFADDPDATAVLEAAEGAAQDSPEVRELAETLEAKQAADPEFGEQVRAEWERAAVGQHAETGGVTNQISGHVGGIVVQARDIEGGITF</sequence>
<evidence type="ECO:0000313" key="2">
    <source>
        <dbReference type="Proteomes" id="UP000215199"/>
    </source>
</evidence>
<evidence type="ECO:0000313" key="1">
    <source>
        <dbReference type="EMBL" id="OXM66043.1"/>
    </source>
</evidence>
<accession>A0A229T4N8</accession>
<dbReference type="RefSeq" id="WP_093949405.1">
    <property type="nucleotide sequence ID" value="NZ_NMUL01000021.1"/>
</dbReference>
<dbReference type="OrthoDB" id="4555377at2"/>
<name>A0A229T4N8_9PSEU</name>
<comment type="caution">
    <text evidence="1">The sequence shown here is derived from an EMBL/GenBank/DDBJ whole genome shotgun (WGS) entry which is preliminary data.</text>
</comment>
<proteinExistence type="predicted"/>
<gene>
    <name evidence="1" type="ORF">CF165_22055</name>
</gene>
<dbReference type="AlphaFoldDB" id="A0A229T4N8"/>
<dbReference type="Proteomes" id="UP000215199">
    <property type="component" value="Unassembled WGS sequence"/>
</dbReference>
<dbReference type="EMBL" id="NMUL01000021">
    <property type="protein sequence ID" value="OXM66043.1"/>
    <property type="molecule type" value="Genomic_DNA"/>
</dbReference>